<dbReference type="RefSeq" id="WP_344063715.1">
    <property type="nucleotide sequence ID" value="NZ_BAAAOH010000001.1"/>
</dbReference>
<dbReference type="EMBL" id="BAAAOH010000001">
    <property type="protein sequence ID" value="GAA1991809.1"/>
    <property type="molecule type" value="Genomic_DNA"/>
</dbReference>
<feature type="compositionally biased region" description="Low complexity" evidence="1">
    <location>
        <begin position="194"/>
        <end position="214"/>
    </location>
</feature>
<sequence>MPDNYETDEPMGSGVTTTDSPGAVDTVKQEAADLKDTTTEKAKDVVGTAKDEAASVLSEAKYQVKDLYAQTQSELKDQARTQQQRLAFGLRSVSDELDSMASGNGSSSGLAADLVRQVSSRTASAASWLGDRDPSAVLSEVKSYARRKPATFIIAAAIAGVVVGRLTRALAANASDAASASPTTPAIGSGRPTAAEPSLAAASSLSAAQSAEQPTPWDAPVTFEDADVEVDDTPIYAQSVPSWNGEPTSEGGDDRHNSV</sequence>
<evidence type="ECO:0000313" key="2">
    <source>
        <dbReference type="EMBL" id="GAA1991809.1"/>
    </source>
</evidence>
<evidence type="ECO:0000256" key="1">
    <source>
        <dbReference type="SAM" id="MobiDB-lite"/>
    </source>
</evidence>
<accession>A0ABP5E872</accession>
<dbReference type="Proteomes" id="UP001500326">
    <property type="component" value="Unassembled WGS sequence"/>
</dbReference>
<protein>
    <recommendedName>
        <fullName evidence="4">DUF3618 domain-containing protein</fullName>
    </recommendedName>
</protein>
<feature type="compositionally biased region" description="Basic and acidic residues" evidence="1">
    <location>
        <begin position="27"/>
        <end position="41"/>
    </location>
</feature>
<proteinExistence type="predicted"/>
<keyword evidence="3" id="KW-1185">Reference proteome</keyword>
<gene>
    <name evidence="2" type="ORF">GCM10009777_29040</name>
</gene>
<comment type="caution">
    <text evidence="2">The sequence shown here is derived from an EMBL/GenBank/DDBJ whole genome shotgun (WGS) entry which is preliminary data.</text>
</comment>
<feature type="region of interest" description="Disordered" evidence="1">
    <location>
        <begin position="1"/>
        <end position="41"/>
    </location>
</feature>
<organism evidence="2 3">
    <name type="scientific">Microbacterium pumilum</name>
    <dbReference type="NCBI Taxonomy" id="344165"/>
    <lineage>
        <taxon>Bacteria</taxon>
        <taxon>Bacillati</taxon>
        <taxon>Actinomycetota</taxon>
        <taxon>Actinomycetes</taxon>
        <taxon>Micrococcales</taxon>
        <taxon>Microbacteriaceae</taxon>
        <taxon>Microbacterium</taxon>
    </lineage>
</organism>
<evidence type="ECO:0008006" key="4">
    <source>
        <dbReference type="Google" id="ProtNLM"/>
    </source>
</evidence>
<name>A0ABP5E872_9MICO</name>
<evidence type="ECO:0000313" key="3">
    <source>
        <dbReference type="Proteomes" id="UP001500326"/>
    </source>
</evidence>
<reference evidence="3" key="1">
    <citation type="journal article" date="2019" name="Int. J. Syst. Evol. Microbiol.">
        <title>The Global Catalogue of Microorganisms (GCM) 10K type strain sequencing project: providing services to taxonomists for standard genome sequencing and annotation.</title>
        <authorList>
            <consortium name="The Broad Institute Genomics Platform"/>
            <consortium name="The Broad Institute Genome Sequencing Center for Infectious Disease"/>
            <person name="Wu L."/>
            <person name="Ma J."/>
        </authorList>
    </citation>
    <scope>NUCLEOTIDE SEQUENCE [LARGE SCALE GENOMIC DNA]</scope>
    <source>
        <strain evidence="3">JCM 14902</strain>
    </source>
</reference>
<feature type="region of interest" description="Disordered" evidence="1">
    <location>
        <begin position="173"/>
        <end position="259"/>
    </location>
</feature>